<feature type="compositionally biased region" description="Low complexity" evidence="1">
    <location>
        <begin position="431"/>
        <end position="459"/>
    </location>
</feature>
<dbReference type="PANTHER" id="PTHR33194:SF4">
    <property type="entry name" value="CCHC-TYPE DOMAIN-CONTAINING PROTEIN"/>
    <property type="match status" value="1"/>
</dbReference>
<dbReference type="Proteomes" id="UP001566132">
    <property type="component" value="Unassembled WGS sequence"/>
</dbReference>
<feature type="region of interest" description="Disordered" evidence="1">
    <location>
        <begin position="152"/>
        <end position="211"/>
    </location>
</feature>
<organism evidence="3 4">
    <name type="scientific">Hypothenemus hampei</name>
    <name type="common">Coffee berry borer</name>
    <dbReference type="NCBI Taxonomy" id="57062"/>
    <lineage>
        <taxon>Eukaryota</taxon>
        <taxon>Metazoa</taxon>
        <taxon>Ecdysozoa</taxon>
        <taxon>Arthropoda</taxon>
        <taxon>Hexapoda</taxon>
        <taxon>Insecta</taxon>
        <taxon>Pterygota</taxon>
        <taxon>Neoptera</taxon>
        <taxon>Endopterygota</taxon>
        <taxon>Coleoptera</taxon>
        <taxon>Polyphaga</taxon>
        <taxon>Cucujiformia</taxon>
        <taxon>Curculionidae</taxon>
        <taxon>Scolytinae</taxon>
        <taxon>Hypothenemus</taxon>
    </lineage>
</organism>
<feature type="domain" description="Retrotransposon gag" evidence="2">
    <location>
        <begin position="285"/>
        <end position="374"/>
    </location>
</feature>
<feature type="compositionally biased region" description="Polar residues" evidence="1">
    <location>
        <begin position="482"/>
        <end position="498"/>
    </location>
</feature>
<name>A0ABD1EGW1_HYPHA</name>
<proteinExistence type="predicted"/>
<sequence length="542" mass="62529">MQTTLGCRAVNNSSSQQRCAILRPLTQADKANQQKCNDYACTCRFQEPGNNKIHYTKGNAHVMGKDDIDAFYEELITFKKKLTKDNKERCADIAVSRKKWILLQDLLKIYSEKVKPKASNSALQRLDEKVLNLIIDCTAILRNRLSSATSEEASFDPVAHSTATAFTQRQSPTRSTSHSSTSDKNPFEITILPRPEDQYRNSSSEKTPLPRQRIRAQGTNIMATANTTIREALSQAIDPATPKFVQPPIFRPASDSPSSFLLGYERAAIGNGWNDNYKILYLGQFLEGPAHKWYQRYLSNDANSTKNWETIKQDMKTEFLEGQQGFTSNHFYHKKQRYNEDIKHYYYELQGLADEVVLNMPFPDFLAQFEKGLHPKFRQLYYVLRDNDMHSGSLKVIIQKLHRSQESLSENNYSPTFDYTSSPRFNNNYFRNNQNYSRNNQYWGNSRGNNRSFNNNPNRWDGSRQNSLSTQPRISPSHEHTNTFPNRDYSMQQQNALPNTRGRDGRPQCQDRRRYGHYSCNTTPSINPPRSRLHPNAPGQLQ</sequence>
<gene>
    <name evidence="3" type="ORF">ABEB36_009614</name>
</gene>
<dbReference type="InterPro" id="IPR005162">
    <property type="entry name" value="Retrotrans_gag_dom"/>
</dbReference>
<dbReference type="PANTHER" id="PTHR33194">
    <property type="entry name" value="ZINC KNUCKLE DOMAINCONTAINING PROTEIN"/>
    <property type="match status" value="1"/>
</dbReference>
<accession>A0ABD1EGW1</accession>
<comment type="caution">
    <text evidence="3">The sequence shown here is derived from an EMBL/GenBank/DDBJ whole genome shotgun (WGS) entry which is preliminary data.</text>
</comment>
<dbReference type="Pfam" id="PF03732">
    <property type="entry name" value="Retrotrans_gag"/>
    <property type="match status" value="1"/>
</dbReference>
<reference evidence="3 4" key="1">
    <citation type="submission" date="2024-05" db="EMBL/GenBank/DDBJ databases">
        <title>Genetic variation in Jamaican populations of the coffee berry borer (Hypothenemus hampei).</title>
        <authorList>
            <person name="Errbii M."/>
            <person name="Myrie A."/>
        </authorList>
    </citation>
    <scope>NUCLEOTIDE SEQUENCE [LARGE SCALE GENOMIC DNA]</scope>
    <source>
        <strain evidence="3">JA-Hopewell-2020-01-JO</strain>
        <tissue evidence="3">Whole body</tissue>
    </source>
</reference>
<evidence type="ECO:0000313" key="3">
    <source>
        <dbReference type="EMBL" id="KAL1493934.1"/>
    </source>
</evidence>
<protein>
    <recommendedName>
        <fullName evidence="2">Retrotransposon gag domain-containing protein</fullName>
    </recommendedName>
</protein>
<feature type="compositionally biased region" description="Basic and acidic residues" evidence="1">
    <location>
        <begin position="501"/>
        <end position="513"/>
    </location>
</feature>
<feature type="compositionally biased region" description="Polar residues" evidence="1">
    <location>
        <begin position="463"/>
        <end position="474"/>
    </location>
</feature>
<dbReference type="EMBL" id="JBDJPC010000007">
    <property type="protein sequence ID" value="KAL1493934.1"/>
    <property type="molecule type" value="Genomic_DNA"/>
</dbReference>
<feature type="region of interest" description="Disordered" evidence="1">
    <location>
        <begin position="431"/>
        <end position="542"/>
    </location>
</feature>
<evidence type="ECO:0000313" key="4">
    <source>
        <dbReference type="Proteomes" id="UP001566132"/>
    </source>
</evidence>
<keyword evidence="4" id="KW-1185">Reference proteome</keyword>
<feature type="compositionally biased region" description="Low complexity" evidence="1">
    <location>
        <begin position="167"/>
        <end position="182"/>
    </location>
</feature>
<evidence type="ECO:0000259" key="2">
    <source>
        <dbReference type="Pfam" id="PF03732"/>
    </source>
</evidence>
<dbReference type="AlphaFoldDB" id="A0ABD1EGW1"/>
<evidence type="ECO:0000256" key="1">
    <source>
        <dbReference type="SAM" id="MobiDB-lite"/>
    </source>
</evidence>